<accession>K1QL83</accession>
<dbReference type="InParanoid" id="K1QL83"/>
<dbReference type="InterPro" id="IPR026505">
    <property type="entry name" value="Solute_c_fam_35_mem_F3/F4"/>
</dbReference>
<proteinExistence type="predicted"/>
<dbReference type="PANTHER" id="PTHR19346:SF4">
    <property type="entry name" value="SUGAR PHOSPHATE TRANSPORTER DOMAIN-CONTAINING PROTEIN"/>
    <property type="match status" value="1"/>
</dbReference>
<dbReference type="PANTHER" id="PTHR19346">
    <property type="entry name" value="SUGAR PHOSPHATE TRANSPORTER DOMAIN-CONTAINING PROTEIN"/>
    <property type="match status" value="1"/>
</dbReference>
<sequence length="399" mass="44617">MAGSGAIEVERTDITCESSFANTEVTPDPKSGVCCLCRNGKSQQKFAMACAIVLCLAITWVASAQLCRETYIPGQFLSPLLCLYFWSSWLIFFYPMYVGIELLVSKGDFPVGQTFRENLHIYGPYDFHVGRFVYKTITLCFLWGLTGYTYVRSLDPGFLETTDISALLTTNHTFVYMLSWIVLFEKFVPLRIFALILSISGVVLFAYADGFGSHSTWGVVLAICSSSALAVFKVLYKKWIGRVSFGQISMFLSIMGKMNRLGNLLTLWPVIIILQYTELEYVKSSVPWNVLCGVAALMIVFQFLSNYTECLTNDLVTGLGMVVAIPMCGVSDYIWRSRTFNGMKFSGVVLSTLGLLLVLVPDSCIGEVCTSCMKHIHTKPNIPPPERRGRRARRDIIRA</sequence>
<organism evidence="1">
    <name type="scientific">Magallana gigas</name>
    <name type="common">Pacific oyster</name>
    <name type="synonym">Crassostrea gigas</name>
    <dbReference type="NCBI Taxonomy" id="29159"/>
    <lineage>
        <taxon>Eukaryota</taxon>
        <taxon>Metazoa</taxon>
        <taxon>Spiralia</taxon>
        <taxon>Lophotrochozoa</taxon>
        <taxon>Mollusca</taxon>
        <taxon>Bivalvia</taxon>
        <taxon>Autobranchia</taxon>
        <taxon>Pteriomorphia</taxon>
        <taxon>Ostreida</taxon>
        <taxon>Ostreoidea</taxon>
        <taxon>Ostreidae</taxon>
        <taxon>Magallana</taxon>
    </lineage>
</organism>
<dbReference type="AlphaFoldDB" id="K1QL83"/>
<dbReference type="HOGENOM" id="CLU_022280_0_1_1"/>
<gene>
    <name evidence="1" type="ORF">CGI_10006252</name>
</gene>
<dbReference type="EMBL" id="JH817403">
    <property type="protein sequence ID" value="EKC29525.1"/>
    <property type="molecule type" value="Genomic_DNA"/>
</dbReference>
<protein>
    <submittedName>
        <fullName evidence="1">Solute carrier family 35 member F3</fullName>
    </submittedName>
</protein>
<name>K1QL83_MAGGI</name>
<reference evidence="1" key="1">
    <citation type="journal article" date="2012" name="Nature">
        <title>The oyster genome reveals stress adaptation and complexity of shell formation.</title>
        <authorList>
            <person name="Zhang G."/>
            <person name="Fang X."/>
            <person name="Guo X."/>
            <person name="Li L."/>
            <person name="Luo R."/>
            <person name="Xu F."/>
            <person name="Yang P."/>
            <person name="Zhang L."/>
            <person name="Wang X."/>
            <person name="Qi H."/>
            <person name="Xiong Z."/>
            <person name="Que H."/>
            <person name="Xie Y."/>
            <person name="Holland P.W."/>
            <person name="Paps J."/>
            <person name="Zhu Y."/>
            <person name="Wu F."/>
            <person name="Chen Y."/>
            <person name="Wang J."/>
            <person name="Peng C."/>
            <person name="Meng J."/>
            <person name="Yang L."/>
            <person name="Liu J."/>
            <person name="Wen B."/>
            <person name="Zhang N."/>
            <person name="Huang Z."/>
            <person name="Zhu Q."/>
            <person name="Feng Y."/>
            <person name="Mount A."/>
            <person name="Hedgecock D."/>
            <person name="Xu Z."/>
            <person name="Liu Y."/>
            <person name="Domazet-Loso T."/>
            <person name="Du Y."/>
            <person name="Sun X."/>
            <person name="Zhang S."/>
            <person name="Liu B."/>
            <person name="Cheng P."/>
            <person name="Jiang X."/>
            <person name="Li J."/>
            <person name="Fan D."/>
            <person name="Wang W."/>
            <person name="Fu W."/>
            <person name="Wang T."/>
            <person name="Wang B."/>
            <person name="Zhang J."/>
            <person name="Peng Z."/>
            <person name="Li Y."/>
            <person name="Li N."/>
            <person name="Wang J."/>
            <person name="Chen M."/>
            <person name="He Y."/>
            <person name="Tan F."/>
            <person name="Song X."/>
            <person name="Zheng Q."/>
            <person name="Huang R."/>
            <person name="Yang H."/>
            <person name="Du X."/>
            <person name="Chen L."/>
            <person name="Yang M."/>
            <person name="Gaffney P.M."/>
            <person name="Wang S."/>
            <person name="Luo L."/>
            <person name="She Z."/>
            <person name="Ming Y."/>
            <person name="Huang W."/>
            <person name="Zhang S."/>
            <person name="Huang B."/>
            <person name="Zhang Y."/>
            <person name="Qu T."/>
            <person name="Ni P."/>
            <person name="Miao G."/>
            <person name="Wang J."/>
            <person name="Wang Q."/>
            <person name="Steinberg C.E."/>
            <person name="Wang H."/>
            <person name="Li N."/>
            <person name="Qian L."/>
            <person name="Zhang G."/>
            <person name="Li Y."/>
            <person name="Yang H."/>
            <person name="Liu X."/>
            <person name="Wang J."/>
            <person name="Yin Y."/>
            <person name="Wang J."/>
        </authorList>
    </citation>
    <scope>NUCLEOTIDE SEQUENCE [LARGE SCALE GENOMIC DNA]</scope>
    <source>
        <strain evidence="1">05x7-T-G4-1.051#20</strain>
    </source>
</reference>
<evidence type="ECO:0000313" key="1">
    <source>
        <dbReference type="EMBL" id="EKC29525.1"/>
    </source>
</evidence>